<reference evidence="3" key="1">
    <citation type="submission" date="2018-05" db="EMBL/GenBank/DDBJ databases">
        <authorList>
            <person name="Lanie J.A."/>
            <person name="Ng W.-L."/>
            <person name="Kazmierczak K.M."/>
            <person name="Andrzejewski T.M."/>
            <person name="Davidsen T.M."/>
            <person name="Wayne K.J."/>
            <person name="Tettelin H."/>
            <person name="Glass J.I."/>
            <person name="Rusch D."/>
            <person name="Podicherti R."/>
            <person name="Tsui H.-C.T."/>
            <person name="Winkler M.E."/>
        </authorList>
    </citation>
    <scope>NUCLEOTIDE SEQUENCE</scope>
</reference>
<dbReference type="InterPro" id="IPR012332">
    <property type="entry name" value="Autotransporter_pectin_lyase_C"/>
</dbReference>
<evidence type="ECO:0000259" key="2">
    <source>
        <dbReference type="Pfam" id="PF13205"/>
    </source>
</evidence>
<dbReference type="InterPro" id="IPR014755">
    <property type="entry name" value="Cu-Rt/internalin_Ig-like"/>
</dbReference>
<proteinExistence type="predicted"/>
<evidence type="ECO:0000256" key="1">
    <source>
        <dbReference type="ARBA" id="ARBA00022729"/>
    </source>
</evidence>
<name>A0A382CZZ6_9ZZZZ</name>
<accession>A0A382CZZ6</accession>
<sequence>MISLNTAELFRKILLFCFLFFLASNVAAANKYWVAANNGTTKYWNDNANWANSRTGSPGVAYPRIGQKVIFNSRSTVDVTLRADASTRRLQMFNGYTGTINANGHNLTSRQGARVYSGTILVPSGSKLRTITRHYSIIDTGATITATNGRLHFNGNLNIRGGTLNAPSGFLTVRGNWANSGTFTHNSGTVIFNPSRNNRLINPGGTGSTKAFYNVKKVGNKIIKLSDDISLNDFEIALRGGTWNAQGNDMSVSGNWKVNNRSVYTHGNNTVTFSGSSSQEINVYPSRGDFYNLRVSNTAATVSADSNAIVIDNTLTIDSNATFDIEGQNLTTATLTNNGNLQLQGGETVAISTMDINSGTVTYDGTGTYTQLAAGDAYYNLTLNSSSGSITLDANLDVNGGLTITDGTLDVSTNNRSIDVAGNWSNSDTFVSRSGTVTFDGTSTVTTGGITANTKDFHDVILSGSATQSTNAIDIDGDFTISSSGTWDTSNLCMYVAGTTTTGSGTLTNAAPTLSSTLSSPADGATGVSATANIVLTFSEAVDVESGNIVIKKTSDDSTVETIAVTDSKITGTGTDTITINPSVTLAS</sequence>
<dbReference type="InterPro" id="IPR032812">
    <property type="entry name" value="SbsA_Ig"/>
</dbReference>
<gene>
    <name evidence="3" type="ORF">METZ01_LOCUS184283</name>
</gene>
<protein>
    <recommendedName>
        <fullName evidence="2">SbsA Ig-like domain-containing protein</fullName>
    </recommendedName>
</protein>
<organism evidence="3">
    <name type="scientific">marine metagenome</name>
    <dbReference type="NCBI Taxonomy" id="408172"/>
    <lineage>
        <taxon>unclassified sequences</taxon>
        <taxon>metagenomes</taxon>
        <taxon>ecological metagenomes</taxon>
    </lineage>
</organism>
<feature type="domain" description="SbsA Ig-like" evidence="2">
    <location>
        <begin position="509"/>
        <end position="587"/>
    </location>
</feature>
<feature type="non-terminal residue" evidence="3">
    <location>
        <position position="588"/>
    </location>
</feature>
<dbReference type="Pfam" id="PF13205">
    <property type="entry name" value="Big_5"/>
    <property type="match status" value="1"/>
</dbReference>
<evidence type="ECO:0000313" key="3">
    <source>
        <dbReference type="EMBL" id="SVB31429.1"/>
    </source>
</evidence>
<dbReference type="EMBL" id="UINC01036842">
    <property type="protein sequence ID" value="SVB31429.1"/>
    <property type="molecule type" value="Genomic_DNA"/>
</dbReference>
<dbReference type="Gene3D" id="2.60.40.1220">
    <property type="match status" value="1"/>
</dbReference>
<keyword evidence="1" id="KW-0732">Signal</keyword>
<dbReference type="AlphaFoldDB" id="A0A382CZZ6"/>
<dbReference type="Gene3D" id="2.160.20.20">
    <property type="match status" value="1"/>
</dbReference>